<reference evidence="11" key="1">
    <citation type="journal article" date="2019" name="Int. J. Syst. Evol. Microbiol.">
        <title>The Global Catalogue of Microorganisms (GCM) 10K type strain sequencing project: providing services to taxonomists for standard genome sequencing and annotation.</title>
        <authorList>
            <consortium name="The Broad Institute Genomics Platform"/>
            <consortium name="The Broad Institute Genome Sequencing Center for Infectious Disease"/>
            <person name="Wu L."/>
            <person name="Ma J."/>
        </authorList>
    </citation>
    <scope>NUCLEOTIDE SEQUENCE [LARGE SCALE GENOMIC DNA]</scope>
    <source>
        <strain evidence="11">CCUG 61889</strain>
    </source>
</reference>
<feature type="transmembrane region" description="Helical" evidence="7">
    <location>
        <begin position="150"/>
        <end position="167"/>
    </location>
</feature>
<organism evidence="10 11">
    <name type="scientific">Bacillus songklensis</name>
    <dbReference type="NCBI Taxonomy" id="1069116"/>
    <lineage>
        <taxon>Bacteria</taxon>
        <taxon>Bacillati</taxon>
        <taxon>Bacillota</taxon>
        <taxon>Bacilli</taxon>
        <taxon>Bacillales</taxon>
        <taxon>Bacillaceae</taxon>
        <taxon>Bacillus</taxon>
    </lineage>
</organism>
<evidence type="ECO:0000259" key="8">
    <source>
        <dbReference type="Pfam" id="PF01478"/>
    </source>
</evidence>
<accession>A0ABV8B1H4</accession>
<evidence type="ECO:0000256" key="4">
    <source>
        <dbReference type="ARBA" id="ARBA00022692"/>
    </source>
</evidence>
<feature type="transmembrane region" description="Helical" evidence="7">
    <location>
        <begin position="100"/>
        <end position="120"/>
    </location>
</feature>
<dbReference type="InterPro" id="IPR050882">
    <property type="entry name" value="Prepilin_peptidase/N-MTase"/>
</dbReference>
<feature type="transmembrane region" description="Helical" evidence="7">
    <location>
        <begin position="224"/>
        <end position="243"/>
    </location>
</feature>
<dbReference type="GO" id="GO:0016787">
    <property type="term" value="F:hydrolase activity"/>
    <property type="evidence" value="ECO:0007669"/>
    <property type="project" value="UniProtKB-KW"/>
</dbReference>
<dbReference type="PANTHER" id="PTHR30487:SF0">
    <property type="entry name" value="PREPILIN LEADER PEPTIDASE_N-METHYLTRANSFERASE-RELATED"/>
    <property type="match status" value="1"/>
</dbReference>
<evidence type="ECO:0000313" key="11">
    <source>
        <dbReference type="Proteomes" id="UP001595752"/>
    </source>
</evidence>
<comment type="caution">
    <text evidence="10">The sequence shown here is derived from an EMBL/GenBank/DDBJ whole genome shotgun (WGS) entry which is preliminary data.</text>
</comment>
<evidence type="ECO:0000256" key="1">
    <source>
        <dbReference type="ARBA" id="ARBA00004651"/>
    </source>
</evidence>
<comment type="similarity">
    <text evidence="2">Belongs to the peptidase A24 family.</text>
</comment>
<dbReference type="RefSeq" id="WP_377913160.1">
    <property type="nucleotide sequence ID" value="NZ_JBHRZT010000020.1"/>
</dbReference>
<feature type="transmembrane region" description="Helical" evidence="7">
    <location>
        <begin position="179"/>
        <end position="212"/>
    </location>
</feature>
<keyword evidence="4 7" id="KW-0812">Transmembrane</keyword>
<keyword evidence="11" id="KW-1185">Reference proteome</keyword>
<feature type="transmembrane region" description="Helical" evidence="7">
    <location>
        <begin position="6"/>
        <end position="27"/>
    </location>
</feature>
<evidence type="ECO:0000256" key="3">
    <source>
        <dbReference type="ARBA" id="ARBA00022475"/>
    </source>
</evidence>
<gene>
    <name evidence="10" type="ORF">ACFOU2_06040</name>
</gene>
<keyword evidence="5 7" id="KW-1133">Transmembrane helix</keyword>
<dbReference type="Gene3D" id="1.20.120.1220">
    <property type="match status" value="1"/>
</dbReference>
<evidence type="ECO:0000259" key="9">
    <source>
        <dbReference type="Pfam" id="PF06750"/>
    </source>
</evidence>
<sequence>MLYILIGYLFVFGLILGSFFNVVGLRLPKGQSIIKPRSACPHCQKQLTVRELIPFFSYIFQGGSCRNCGKAISPVYPSVELATGVLFGAAPLVSSSLEEAIIYVTLVSLMMVITVSDMAYMIIPDKILLFFGGLFVLERAIYPLTPWWDSIAGGMIGVGLLLLIAILSRGGMGGGDIKLFGVIGLALGMKAILLSFFFSTVMGVIVGLIGLFIGRVKRGKPMPFGPSIAIGTIVYFIYGQKILDWYFYNVIL</sequence>
<dbReference type="Pfam" id="PF01478">
    <property type="entry name" value="Peptidase_A24"/>
    <property type="match status" value="1"/>
</dbReference>
<evidence type="ECO:0000256" key="2">
    <source>
        <dbReference type="ARBA" id="ARBA00005801"/>
    </source>
</evidence>
<protein>
    <submittedName>
        <fullName evidence="10">Prepilin peptidase</fullName>
        <ecNumber evidence="10">3.4.23.-</ecNumber>
    </submittedName>
</protein>
<feature type="domain" description="Prepilin type IV endopeptidase peptidase" evidence="8">
    <location>
        <begin position="106"/>
        <end position="208"/>
    </location>
</feature>
<dbReference type="EC" id="3.4.23.-" evidence="10"/>
<name>A0ABV8B1H4_9BACI</name>
<dbReference type="PANTHER" id="PTHR30487">
    <property type="entry name" value="TYPE 4 PREPILIN-LIKE PROTEINS LEADER PEPTIDE-PROCESSING ENZYME"/>
    <property type="match status" value="1"/>
</dbReference>
<dbReference type="InterPro" id="IPR010627">
    <property type="entry name" value="Prepilin_pept_A24_N"/>
</dbReference>
<evidence type="ECO:0000256" key="7">
    <source>
        <dbReference type="SAM" id="Phobius"/>
    </source>
</evidence>
<proteinExistence type="inferred from homology"/>
<keyword evidence="10" id="KW-0378">Hydrolase</keyword>
<feature type="domain" description="Prepilin peptidase A24 N-terminal" evidence="9">
    <location>
        <begin position="11"/>
        <end position="90"/>
    </location>
</feature>
<evidence type="ECO:0000256" key="5">
    <source>
        <dbReference type="ARBA" id="ARBA00022989"/>
    </source>
</evidence>
<dbReference type="InterPro" id="IPR000045">
    <property type="entry name" value="Prepilin_IV_endopep_pep"/>
</dbReference>
<dbReference type="EMBL" id="JBHRZT010000020">
    <property type="protein sequence ID" value="MFC3883095.1"/>
    <property type="molecule type" value="Genomic_DNA"/>
</dbReference>
<dbReference type="Pfam" id="PF06750">
    <property type="entry name" value="A24_N_bact"/>
    <property type="match status" value="1"/>
</dbReference>
<dbReference type="Proteomes" id="UP001595752">
    <property type="component" value="Unassembled WGS sequence"/>
</dbReference>
<keyword evidence="3" id="KW-1003">Cell membrane</keyword>
<evidence type="ECO:0000313" key="10">
    <source>
        <dbReference type="EMBL" id="MFC3883095.1"/>
    </source>
</evidence>
<evidence type="ECO:0000256" key="6">
    <source>
        <dbReference type="ARBA" id="ARBA00023136"/>
    </source>
</evidence>
<keyword evidence="6 7" id="KW-0472">Membrane</keyword>
<comment type="subcellular location">
    <subcellularLocation>
        <location evidence="1">Cell membrane</location>
        <topology evidence="1">Multi-pass membrane protein</topology>
    </subcellularLocation>
</comment>